<proteinExistence type="predicted"/>
<keyword evidence="2" id="KW-1185">Reference proteome</keyword>
<protein>
    <submittedName>
        <fullName evidence="1">Uncharacterized protein</fullName>
    </submittedName>
</protein>
<dbReference type="EMBL" id="SOSA01000281">
    <property type="protein sequence ID" value="THC93187.1"/>
    <property type="molecule type" value="Genomic_DNA"/>
</dbReference>
<accession>A0A4S3JFI0</accession>
<comment type="caution">
    <text evidence="1">The sequence shown here is derived from an EMBL/GenBank/DDBJ whole genome shotgun (WGS) entry which is preliminary data.</text>
</comment>
<organism evidence="1 2">
    <name type="scientific">Aspergillus tanneri</name>
    <dbReference type="NCBI Taxonomy" id="1220188"/>
    <lineage>
        <taxon>Eukaryota</taxon>
        <taxon>Fungi</taxon>
        <taxon>Dikarya</taxon>
        <taxon>Ascomycota</taxon>
        <taxon>Pezizomycotina</taxon>
        <taxon>Eurotiomycetes</taxon>
        <taxon>Eurotiomycetidae</taxon>
        <taxon>Eurotiales</taxon>
        <taxon>Aspergillaceae</taxon>
        <taxon>Aspergillus</taxon>
        <taxon>Aspergillus subgen. Circumdati</taxon>
    </lineage>
</organism>
<reference evidence="1 2" key="1">
    <citation type="submission" date="2019-03" db="EMBL/GenBank/DDBJ databases">
        <title>The genome sequence of a newly discovered highly antifungal drug resistant Aspergillus species, Aspergillus tanneri NIH 1004.</title>
        <authorList>
            <person name="Mounaud S."/>
            <person name="Singh I."/>
            <person name="Joardar V."/>
            <person name="Pakala S."/>
            <person name="Pakala S."/>
            <person name="Venepally P."/>
            <person name="Hoover J."/>
            <person name="Nierman W."/>
            <person name="Chung J."/>
            <person name="Losada L."/>
        </authorList>
    </citation>
    <scope>NUCLEOTIDE SEQUENCE [LARGE SCALE GENOMIC DNA]</scope>
    <source>
        <strain evidence="1 2">NIH1004</strain>
    </source>
</reference>
<dbReference type="Proteomes" id="UP000308092">
    <property type="component" value="Unassembled WGS sequence"/>
</dbReference>
<gene>
    <name evidence="1" type="ORF">EYZ11_007338</name>
</gene>
<name>A0A4S3JFI0_9EURO</name>
<evidence type="ECO:0000313" key="2">
    <source>
        <dbReference type="Proteomes" id="UP000308092"/>
    </source>
</evidence>
<evidence type="ECO:0000313" key="1">
    <source>
        <dbReference type="EMBL" id="THC93187.1"/>
    </source>
</evidence>
<dbReference type="AlphaFoldDB" id="A0A4S3JFI0"/>
<sequence>MSQLYNTPKPFSSASSDIEFGFCLIPRAFFFIIKNEAEYIKTEPRNFKAQLAEFFLSFVPCVRVDVASVGYFTMWTTVNAMNLGMGKSLQ</sequence>
<dbReference type="VEuPathDB" id="FungiDB:EYZ11_007338"/>